<evidence type="ECO:0000313" key="1">
    <source>
        <dbReference type="EMBL" id="QCX00370.1"/>
    </source>
</evidence>
<gene>
    <name evidence="1" type="ORF">FGM00_09685</name>
</gene>
<dbReference type="OrthoDB" id="675330at2"/>
<proteinExistence type="predicted"/>
<sequence>MNNLKTILLVMLLLTTAIFYGQHKHDHEKIKSLKVAFITEKLDLSSSEAEAFWPIYNDYEKKREALRQKERKEIKSKIKSADELSEKEAKDLLEKYISFEEEEEALDKTFLKKINTVISAKKTLLLLKTEDEFKRQLIRQYRQKKGGGGFR</sequence>
<evidence type="ECO:0008006" key="3">
    <source>
        <dbReference type="Google" id="ProtNLM"/>
    </source>
</evidence>
<dbReference type="EMBL" id="CP040710">
    <property type="protein sequence ID" value="QCX00370.1"/>
    <property type="molecule type" value="Genomic_DNA"/>
</dbReference>
<accession>A0A5B7SU21</accession>
<dbReference type="Proteomes" id="UP000310017">
    <property type="component" value="Chromosome"/>
</dbReference>
<evidence type="ECO:0000313" key="2">
    <source>
        <dbReference type="Proteomes" id="UP000310017"/>
    </source>
</evidence>
<keyword evidence="2" id="KW-1185">Reference proteome</keyword>
<dbReference type="AlphaFoldDB" id="A0A5B7SU21"/>
<protein>
    <recommendedName>
        <fullName evidence="3">Sensor of ECF-type sigma factor</fullName>
    </recommendedName>
</protein>
<reference evidence="1 2" key="1">
    <citation type="submission" date="2019-05" db="EMBL/GenBank/DDBJ databases">
        <title>Genome sequencing of F202Z8.</title>
        <authorList>
            <person name="Kwon Y.M."/>
        </authorList>
    </citation>
    <scope>NUCLEOTIDE SEQUENCE [LARGE SCALE GENOMIC DNA]</scope>
    <source>
        <strain evidence="1 2">F202Z8</strain>
    </source>
</reference>
<dbReference type="KEGG" id="asag:FGM00_09685"/>
<dbReference type="RefSeq" id="WP_138852715.1">
    <property type="nucleotide sequence ID" value="NZ_CP040710.1"/>
</dbReference>
<organism evidence="1 2">
    <name type="scientific">Aggregatimonas sangjinii</name>
    <dbReference type="NCBI Taxonomy" id="2583587"/>
    <lineage>
        <taxon>Bacteria</taxon>
        <taxon>Pseudomonadati</taxon>
        <taxon>Bacteroidota</taxon>
        <taxon>Flavobacteriia</taxon>
        <taxon>Flavobacteriales</taxon>
        <taxon>Flavobacteriaceae</taxon>
        <taxon>Aggregatimonas</taxon>
    </lineage>
</organism>
<name>A0A5B7SU21_9FLAO</name>